<proteinExistence type="inferred from homology"/>
<dbReference type="Pfam" id="PF01435">
    <property type="entry name" value="Peptidase_M48"/>
    <property type="match status" value="1"/>
</dbReference>
<sequence length="482" mass="53597">MKKLLISALLIQSVFPASYLTSYADNLPDLGDSAQTVLSRQQEQALGDQIMSQIRMASDVIDDVEVRDYLNRLGNRLVAASHDPRQRFEFFVVDDPTLNAFAMPGGYIGVHTGLILTAQSESELAAVLSHEIAHVTQRHLSRSLEKNKSVMLAGLAVLAAGLLASRSSSGQATEAAIVGSQALVAQGQLNFTREHEYEADRIGIQTLAAAGFDPHAMTTFFGRMEKGSRLYNSNAPEYLRTHPLDSARIAESQNRTNNAPYKQVVDSAEYNIVREKLRAMDGSAAEKIRFFESAIREKRVNLEAASYYGLAFAYLRDNQFDKAHQAVDSARKTLKSPLLESLDAKILLAANKPAEAVKVYKAALAQTPNHYGLSYGYIQLLLAQHQTQDAIKQIQQQIKQREDNAAFYALLAEAYSQQGKTTEQQQAQAEFYYRQGQVEEAIVQLQMAVRNKQNDFYLQSTLEARLKSLQAERDLVDKKGNQ</sequence>
<dbReference type="InterPro" id="IPR011990">
    <property type="entry name" value="TPR-like_helical_dom_sf"/>
</dbReference>
<dbReference type="Gene3D" id="1.25.40.10">
    <property type="entry name" value="Tetratricopeptide repeat domain"/>
    <property type="match status" value="1"/>
</dbReference>
<keyword evidence="2" id="KW-0645">Protease</keyword>
<evidence type="ECO:0000256" key="6">
    <source>
        <dbReference type="ARBA" id="ARBA00022801"/>
    </source>
</evidence>
<protein>
    <submittedName>
        <fullName evidence="11">M48 family metalloprotease</fullName>
        <ecNumber evidence="11">3.4.24.-</ecNumber>
    </submittedName>
</protein>
<comment type="cofactor">
    <cofactor evidence="1">
        <name>Zn(2+)</name>
        <dbReference type="ChEBI" id="CHEBI:29105"/>
    </cofactor>
</comment>
<dbReference type="PANTHER" id="PTHR22726:SF1">
    <property type="entry name" value="METALLOENDOPEPTIDASE OMA1, MITOCHONDRIAL"/>
    <property type="match status" value="1"/>
</dbReference>
<dbReference type="CDD" id="cd07333">
    <property type="entry name" value="M48C_bepA_like"/>
    <property type="match status" value="1"/>
</dbReference>
<keyword evidence="3" id="KW-0479">Metal-binding</keyword>
<dbReference type="HAMAP" id="MF_00997">
    <property type="entry name" value="Protease_BepA"/>
    <property type="match status" value="1"/>
</dbReference>
<keyword evidence="5" id="KW-0574">Periplasm</keyword>
<dbReference type="InterPro" id="IPR051156">
    <property type="entry name" value="Mito/Outer_Membr_Metalloprot"/>
</dbReference>
<dbReference type="EMBL" id="JAJBZT010000004">
    <property type="protein sequence ID" value="MCB6183512.1"/>
    <property type="molecule type" value="Genomic_DNA"/>
</dbReference>
<evidence type="ECO:0000256" key="3">
    <source>
        <dbReference type="ARBA" id="ARBA00022723"/>
    </source>
</evidence>
<feature type="chain" id="PRO_5046661608" evidence="9">
    <location>
        <begin position="20"/>
        <end position="482"/>
    </location>
</feature>
<evidence type="ECO:0000256" key="1">
    <source>
        <dbReference type="ARBA" id="ARBA00001947"/>
    </source>
</evidence>
<evidence type="ECO:0000259" key="10">
    <source>
        <dbReference type="Pfam" id="PF01435"/>
    </source>
</evidence>
<comment type="caution">
    <text evidence="11">The sequence shown here is derived from an EMBL/GenBank/DDBJ whole genome shotgun (WGS) entry which is preliminary data.</text>
</comment>
<evidence type="ECO:0000256" key="4">
    <source>
        <dbReference type="ARBA" id="ARBA00022729"/>
    </source>
</evidence>
<dbReference type="InterPro" id="IPR001915">
    <property type="entry name" value="Peptidase_M48"/>
</dbReference>
<dbReference type="InterPro" id="IPR030873">
    <property type="entry name" value="Protease_BepA"/>
</dbReference>
<dbReference type="Pfam" id="PF14559">
    <property type="entry name" value="TPR_19"/>
    <property type="match status" value="1"/>
</dbReference>
<keyword evidence="6 11" id="KW-0378">Hydrolase</keyword>
<keyword evidence="7" id="KW-0862">Zinc</keyword>
<evidence type="ECO:0000256" key="9">
    <source>
        <dbReference type="SAM" id="SignalP"/>
    </source>
</evidence>
<dbReference type="RefSeq" id="WP_227180296.1">
    <property type="nucleotide sequence ID" value="NZ_JAJBZT010000004.1"/>
</dbReference>
<dbReference type="SUPFAM" id="SSF48452">
    <property type="entry name" value="TPR-like"/>
    <property type="match status" value="1"/>
</dbReference>
<evidence type="ECO:0000313" key="12">
    <source>
        <dbReference type="Proteomes" id="UP001165395"/>
    </source>
</evidence>
<dbReference type="EC" id="3.4.24.-" evidence="11"/>
<evidence type="ECO:0000313" key="11">
    <source>
        <dbReference type="EMBL" id="MCB6183512.1"/>
    </source>
</evidence>
<dbReference type="Gene3D" id="3.30.2010.10">
    <property type="entry name" value="Metalloproteases ('zincins'), catalytic domain"/>
    <property type="match status" value="1"/>
</dbReference>
<accession>A0ABS8D5R8</accession>
<organism evidence="11 12">
    <name type="scientific">Leeia speluncae</name>
    <dbReference type="NCBI Taxonomy" id="2884804"/>
    <lineage>
        <taxon>Bacteria</taxon>
        <taxon>Pseudomonadati</taxon>
        <taxon>Pseudomonadota</taxon>
        <taxon>Betaproteobacteria</taxon>
        <taxon>Neisseriales</taxon>
        <taxon>Leeiaceae</taxon>
        <taxon>Leeia</taxon>
    </lineage>
</organism>
<gene>
    <name evidence="11" type="ORF">LIN78_08120</name>
</gene>
<reference evidence="11" key="1">
    <citation type="submission" date="2021-10" db="EMBL/GenBank/DDBJ databases">
        <title>The complete genome sequence of Leeia sp. TBRC 13508.</title>
        <authorList>
            <person name="Charoenyingcharoen P."/>
            <person name="Yukphan P."/>
        </authorList>
    </citation>
    <scope>NUCLEOTIDE SEQUENCE</scope>
    <source>
        <strain evidence="11">TBRC 13508</strain>
    </source>
</reference>
<dbReference type="Proteomes" id="UP001165395">
    <property type="component" value="Unassembled WGS sequence"/>
</dbReference>
<keyword evidence="4 9" id="KW-0732">Signal</keyword>
<keyword evidence="8 11" id="KW-0482">Metalloprotease</keyword>
<evidence type="ECO:0000256" key="2">
    <source>
        <dbReference type="ARBA" id="ARBA00022670"/>
    </source>
</evidence>
<feature type="signal peptide" evidence="9">
    <location>
        <begin position="1"/>
        <end position="19"/>
    </location>
</feature>
<dbReference type="GO" id="GO:0008237">
    <property type="term" value="F:metallopeptidase activity"/>
    <property type="evidence" value="ECO:0007669"/>
    <property type="project" value="UniProtKB-KW"/>
</dbReference>
<keyword evidence="12" id="KW-1185">Reference proteome</keyword>
<evidence type="ECO:0000256" key="7">
    <source>
        <dbReference type="ARBA" id="ARBA00022833"/>
    </source>
</evidence>
<evidence type="ECO:0000256" key="8">
    <source>
        <dbReference type="ARBA" id="ARBA00023049"/>
    </source>
</evidence>
<evidence type="ECO:0000256" key="5">
    <source>
        <dbReference type="ARBA" id="ARBA00022764"/>
    </source>
</evidence>
<name>A0ABS8D5R8_9NEIS</name>
<feature type="domain" description="Peptidase M48" evidence="10">
    <location>
        <begin position="69"/>
        <end position="254"/>
    </location>
</feature>
<dbReference type="PANTHER" id="PTHR22726">
    <property type="entry name" value="METALLOENDOPEPTIDASE OMA1"/>
    <property type="match status" value="1"/>
</dbReference>